<dbReference type="GO" id="GO:0006355">
    <property type="term" value="P:regulation of DNA-templated transcription"/>
    <property type="evidence" value="ECO:0007669"/>
    <property type="project" value="InterPro"/>
</dbReference>
<dbReference type="PANTHER" id="PTHR43214">
    <property type="entry name" value="TWO-COMPONENT RESPONSE REGULATOR"/>
    <property type="match status" value="1"/>
</dbReference>
<reference evidence="5 6" key="1">
    <citation type="submission" date="2014-12" db="EMBL/GenBank/DDBJ databases">
        <title>Genome assembly of Enhygromyxa salina DSM 15201.</title>
        <authorList>
            <person name="Sharma G."/>
            <person name="Subramanian S."/>
        </authorList>
    </citation>
    <scope>NUCLEOTIDE SEQUENCE [LARGE SCALE GENOMIC DNA]</scope>
    <source>
        <strain evidence="5 6">DSM 15201</strain>
    </source>
</reference>
<name>A0A0C1Z874_9BACT</name>
<dbReference type="InterPro" id="IPR016032">
    <property type="entry name" value="Sig_transdc_resp-reg_C-effctor"/>
</dbReference>
<dbReference type="AlphaFoldDB" id="A0A0C1Z874"/>
<evidence type="ECO:0000256" key="2">
    <source>
        <dbReference type="ARBA" id="ARBA00023125"/>
    </source>
</evidence>
<feature type="domain" description="HTH luxR-type" evidence="4">
    <location>
        <begin position="151"/>
        <end position="208"/>
    </location>
</feature>
<sequence length="304" mass="33629">MSDLFGVRATLESCKGCCLLFELREPSVMQHAKRKHWSRVAMHMRSALRFRQALGEGDLWSLIDAVIDPNAPGGKFLYVNPAAMAAGAREQVRCATSAIERARSSRNRANERHTLDAWSELVDGRWTIVERVDTDNRRFYLALRNPELEPRRTLSRRQIAVVRALLSGETLAAVASSWGRSTAAIYSLLRAAKRSLNLQSREELVAFGSGLMECYEVEVEGVGVLLILPRTDLHQRLEAAGFTAAERSVTNSILVGRSNAEIAARRGCTVSAVEKLSHSMFQKLGVGCRLDFIMSLAVVAANET</sequence>
<keyword evidence="1" id="KW-0805">Transcription regulation</keyword>
<evidence type="ECO:0000259" key="4">
    <source>
        <dbReference type="SMART" id="SM00421"/>
    </source>
</evidence>
<protein>
    <recommendedName>
        <fullName evidence="4">HTH luxR-type domain-containing protein</fullName>
    </recommendedName>
</protein>
<dbReference type="InterPro" id="IPR039420">
    <property type="entry name" value="WalR-like"/>
</dbReference>
<keyword evidence="3" id="KW-0804">Transcription</keyword>
<evidence type="ECO:0000313" key="6">
    <source>
        <dbReference type="Proteomes" id="UP000031599"/>
    </source>
</evidence>
<evidence type="ECO:0000313" key="5">
    <source>
        <dbReference type="EMBL" id="KIG13839.1"/>
    </source>
</evidence>
<dbReference type="InterPro" id="IPR036388">
    <property type="entry name" value="WH-like_DNA-bd_sf"/>
</dbReference>
<dbReference type="Gene3D" id="1.10.10.10">
    <property type="entry name" value="Winged helix-like DNA-binding domain superfamily/Winged helix DNA-binding domain"/>
    <property type="match status" value="2"/>
</dbReference>
<dbReference type="SUPFAM" id="SSF46894">
    <property type="entry name" value="C-terminal effector domain of the bipartite response regulators"/>
    <property type="match status" value="2"/>
</dbReference>
<dbReference type="EMBL" id="JMCC02000087">
    <property type="protein sequence ID" value="KIG13839.1"/>
    <property type="molecule type" value="Genomic_DNA"/>
</dbReference>
<accession>A0A0C1Z874</accession>
<dbReference type="GO" id="GO:0003677">
    <property type="term" value="F:DNA binding"/>
    <property type="evidence" value="ECO:0007669"/>
    <property type="project" value="UniProtKB-KW"/>
</dbReference>
<gene>
    <name evidence="5" type="ORF">DB30_07494</name>
</gene>
<organism evidence="5 6">
    <name type="scientific">Enhygromyxa salina</name>
    <dbReference type="NCBI Taxonomy" id="215803"/>
    <lineage>
        <taxon>Bacteria</taxon>
        <taxon>Pseudomonadati</taxon>
        <taxon>Myxococcota</taxon>
        <taxon>Polyangia</taxon>
        <taxon>Nannocystales</taxon>
        <taxon>Nannocystaceae</taxon>
        <taxon>Enhygromyxa</taxon>
    </lineage>
</organism>
<dbReference type="InterPro" id="IPR000792">
    <property type="entry name" value="Tscrpt_reg_LuxR_C"/>
</dbReference>
<evidence type="ECO:0000256" key="3">
    <source>
        <dbReference type="ARBA" id="ARBA00023163"/>
    </source>
</evidence>
<proteinExistence type="predicted"/>
<evidence type="ECO:0000256" key="1">
    <source>
        <dbReference type="ARBA" id="ARBA00023015"/>
    </source>
</evidence>
<dbReference type="Proteomes" id="UP000031599">
    <property type="component" value="Unassembled WGS sequence"/>
</dbReference>
<feature type="domain" description="HTH luxR-type" evidence="4">
    <location>
        <begin position="239"/>
        <end position="296"/>
    </location>
</feature>
<keyword evidence="2" id="KW-0238">DNA-binding</keyword>
<comment type="caution">
    <text evidence="5">The sequence shown here is derived from an EMBL/GenBank/DDBJ whole genome shotgun (WGS) entry which is preliminary data.</text>
</comment>
<dbReference type="PANTHER" id="PTHR43214:SF41">
    <property type="entry name" value="NITRATE_NITRITE RESPONSE REGULATOR PROTEIN NARP"/>
    <property type="match status" value="1"/>
</dbReference>
<dbReference type="SMART" id="SM00421">
    <property type="entry name" value="HTH_LUXR"/>
    <property type="match status" value="2"/>
</dbReference>